<gene>
    <name evidence="4" type="ORF">GE061_011467</name>
</gene>
<dbReference type="SUPFAM" id="SSF160527">
    <property type="entry name" value="V-type ATPase subunit E-like"/>
    <property type="match status" value="1"/>
</dbReference>
<evidence type="ECO:0000256" key="3">
    <source>
        <dbReference type="ARBA" id="ARBA00023065"/>
    </source>
</evidence>
<comment type="caution">
    <text evidence="4">The sequence shown here is derived from an EMBL/GenBank/DDBJ whole genome shotgun (WGS) entry which is preliminary data.</text>
</comment>
<keyword evidence="3" id="KW-0406">Ion transport</keyword>
<dbReference type="GO" id="GO:0046961">
    <property type="term" value="F:proton-transporting ATPase activity, rotational mechanism"/>
    <property type="evidence" value="ECO:0007669"/>
    <property type="project" value="InterPro"/>
</dbReference>
<evidence type="ECO:0000313" key="4">
    <source>
        <dbReference type="EMBL" id="KAF6213745.1"/>
    </source>
</evidence>
<accession>A0A6A4K8M7</accession>
<dbReference type="InterPro" id="IPR002842">
    <property type="entry name" value="ATPase_V1_Esu"/>
</dbReference>
<keyword evidence="5" id="KW-1185">Reference proteome</keyword>
<comment type="similarity">
    <text evidence="1">Belongs to the V-ATPase E subunit family.</text>
</comment>
<sequence length="251" mass="28781">MKPIIVMGNQNAKRMAKKKKRYKGSCIALTPVEAAERLCRLIAIIDKVGDNMAAEAERIEDHDLDKINVEIGEQMASLEVEYERKLAMLVRELNIFQSKKRRESHLALFAHQNRLYTGVVDEAKMRLGKDIGSGDNRFPKRQLINILEDLVVQSLHRLNEPKFILYLRKRDFKFANNIIGNSELRVGKMSGRRIEGELDSKRDLEGDDVRIVVSNVERNIYVENNLFDKVERVANDVLVAYGPGQLFGQDD</sequence>
<reference evidence="4" key="1">
    <citation type="journal article" date="2021" name="Mol. Ecol. Resour.">
        <title>Apolygus lucorum genome provides insights into omnivorousness and mesophyll feeding.</title>
        <authorList>
            <person name="Liu Y."/>
            <person name="Liu H."/>
            <person name="Wang H."/>
            <person name="Huang T."/>
            <person name="Liu B."/>
            <person name="Yang B."/>
            <person name="Yin L."/>
            <person name="Li B."/>
            <person name="Zhang Y."/>
            <person name="Zhang S."/>
            <person name="Jiang F."/>
            <person name="Zhang X."/>
            <person name="Ren Y."/>
            <person name="Wang B."/>
            <person name="Wang S."/>
            <person name="Lu Y."/>
            <person name="Wu K."/>
            <person name="Fan W."/>
            <person name="Wang G."/>
        </authorList>
    </citation>
    <scope>NUCLEOTIDE SEQUENCE</scope>
    <source>
        <strain evidence="4">12Hb</strain>
    </source>
</reference>
<dbReference type="Proteomes" id="UP000466442">
    <property type="component" value="Unassembled WGS sequence"/>
</dbReference>
<organism evidence="4 5">
    <name type="scientific">Apolygus lucorum</name>
    <name type="common">Small green plant bug</name>
    <name type="synonym">Lygocoris lucorum</name>
    <dbReference type="NCBI Taxonomy" id="248454"/>
    <lineage>
        <taxon>Eukaryota</taxon>
        <taxon>Metazoa</taxon>
        <taxon>Ecdysozoa</taxon>
        <taxon>Arthropoda</taxon>
        <taxon>Hexapoda</taxon>
        <taxon>Insecta</taxon>
        <taxon>Pterygota</taxon>
        <taxon>Neoptera</taxon>
        <taxon>Paraneoptera</taxon>
        <taxon>Hemiptera</taxon>
        <taxon>Heteroptera</taxon>
        <taxon>Panheteroptera</taxon>
        <taxon>Cimicomorpha</taxon>
        <taxon>Miridae</taxon>
        <taxon>Mirini</taxon>
        <taxon>Apolygus</taxon>
    </lineage>
</organism>
<keyword evidence="2" id="KW-0813">Transport</keyword>
<dbReference type="AlphaFoldDB" id="A0A6A4K8M7"/>
<evidence type="ECO:0000256" key="2">
    <source>
        <dbReference type="ARBA" id="ARBA00022448"/>
    </source>
</evidence>
<dbReference type="Gene3D" id="3.30.2320.30">
    <property type="entry name" value="ATP synthase, E subunit, C-terminal"/>
    <property type="match status" value="1"/>
</dbReference>
<dbReference type="EMBL" id="WIXP02000003">
    <property type="protein sequence ID" value="KAF6213745.1"/>
    <property type="molecule type" value="Genomic_DNA"/>
</dbReference>
<proteinExistence type="inferred from homology"/>
<protein>
    <submittedName>
        <fullName evidence="4">Uncharacterized protein</fullName>
    </submittedName>
</protein>
<dbReference type="OrthoDB" id="10263003at2759"/>
<evidence type="ECO:0000256" key="1">
    <source>
        <dbReference type="ARBA" id="ARBA00005901"/>
    </source>
</evidence>
<name>A0A6A4K8M7_APOLU</name>
<dbReference type="GO" id="GO:0033178">
    <property type="term" value="C:proton-transporting two-sector ATPase complex, catalytic domain"/>
    <property type="evidence" value="ECO:0007669"/>
    <property type="project" value="InterPro"/>
</dbReference>
<dbReference type="Pfam" id="PF01991">
    <property type="entry name" value="vATP-synt_E"/>
    <property type="match status" value="1"/>
</dbReference>
<evidence type="ECO:0000313" key="5">
    <source>
        <dbReference type="Proteomes" id="UP000466442"/>
    </source>
</evidence>
<dbReference type="InterPro" id="IPR038495">
    <property type="entry name" value="ATPase_E_C"/>
</dbReference>